<evidence type="ECO:0000259" key="3">
    <source>
        <dbReference type="Pfam" id="PF08541"/>
    </source>
</evidence>
<reference evidence="5 6" key="1">
    <citation type="submission" date="2019-02" db="EMBL/GenBank/DDBJ databases">
        <title>Deep-cultivation of Planctomycetes and their phenomic and genomic characterization uncovers novel biology.</title>
        <authorList>
            <person name="Wiegand S."/>
            <person name="Jogler M."/>
            <person name="Boedeker C."/>
            <person name="Pinto D."/>
            <person name="Vollmers J."/>
            <person name="Rivas-Marin E."/>
            <person name="Kohn T."/>
            <person name="Peeters S.H."/>
            <person name="Heuer A."/>
            <person name="Rast P."/>
            <person name="Oberbeckmann S."/>
            <person name="Bunk B."/>
            <person name="Jeske O."/>
            <person name="Meyerdierks A."/>
            <person name="Storesund J.E."/>
            <person name="Kallscheuer N."/>
            <person name="Luecker S."/>
            <person name="Lage O.M."/>
            <person name="Pohl T."/>
            <person name="Merkel B.J."/>
            <person name="Hornburger P."/>
            <person name="Mueller R.-W."/>
            <person name="Bruemmer F."/>
            <person name="Labrenz M."/>
            <person name="Spormann A.M."/>
            <person name="Op den Camp H."/>
            <person name="Overmann J."/>
            <person name="Amann R."/>
            <person name="Jetten M.S.M."/>
            <person name="Mascher T."/>
            <person name="Medema M.H."/>
            <person name="Devos D.P."/>
            <person name="Kaster A.-K."/>
            <person name="Ovreas L."/>
            <person name="Rohde M."/>
            <person name="Galperin M.Y."/>
            <person name="Jogler C."/>
        </authorList>
    </citation>
    <scope>NUCLEOTIDE SEQUENCE [LARGE SCALE GENOMIC DNA]</scope>
    <source>
        <strain evidence="5 6">Pla163</strain>
    </source>
</reference>
<evidence type="ECO:0000313" key="6">
    <source>
        <dbReference type="Proteomes" id="UP000319342"/>
    </source>
</evidence>
<keyword evidence="1 5" id="KW-0808">Transferase</keyword>
<dbReference type="GO" id="GO:0004315">
    <property type="term" value="F:3-oxoacyl-[acyl-carrier-protein] synthase activity"/>
    <property type="evidence" value="ECO:0007669"/>
    <property type="project" value="InterPro"/>
</dbReference>
<evidence type="ECO:0000256" key="1">
    <source>
        <dbReference type="ARBA" id="ARBA00022679"/>
    </source>
</evidence>
<dbReference type="Pfam" id="PF08545">
    <property type="entry name" value="ACP_syn_III"/>
    <property type="match status" value="1"/>
</dbReference>
<evidence type="ECO:0000259" key="4">
    <source>
        <dbReference type="Pfam" id="PF08545"/>
    </source>
</evidence>
<dbReference type="GO" id="GO:0006633">
    <property type="term" value="P:fatty acid biosynthetic process"/>
    <property type="evidence" value="ECO:0007669"/>
    <property type="project" value="InterPro"/>
</dbReference>
<dbReference type="InterPro" id="IPR013747">
    <property type="entry name" value="ACP_syn_III_C"/>
</dbReference>
<name>A0A518CYL9_9BACT</name>
<proteinExistence type="predicted"/>
<dbReference type="GO" id="GO:0044550">
    <property type="term" value="P:secondary metabolite biosynthetic process"/>
    <property type="evidence" value="ECO:0007669"/>
    <property type="project" value="TreeGrafter"/>
</dbReference>
<keyword evidence="6" id="KW-1185">Reference proteome</keyword>
<dbReference type="PANTHER" id="PTHR34069:SF3">
    <property type="entry name" value="ACYL-COA:ACYL-COA ALKYLTRANSFERASE"/>
    <property type="match status" value="1"/>
</dbReference>
<gene>
    <name evidence="5" type="primary">fabH_1</name>
    <name evidence="5" type="ORF">Pla163_14450</name>
</gene>
<dbReference type="EMBL" id="CP036290">
    <property type="protein sequence ID" value="QDU84338.1"/>
    <property type="molecule type" value="Genomic_DNA"/>
</dbReference>
<dbReference type="InterPro" id="IPR016039">
    <property type="entry name" value="Thiolase-like"/>
</dbReference>
<dbReference type="SUPFAM" id="SSF53901">
    <property type="entry name" value="Thiolase-like"/>
    <property type="match status" value="1"/>
</dbReference>
<dbReference type="GO" id="GO:0033818">
    <property type="term" value="F:beta-ketoacyl-acyl-carrier-protein synthase III activity"/>
    <property type="evidence" value="ECO:0007669"/>
    <property type="project" value="UniProtKB-EC"/>
</dbReference>
<dbReference type="Gene3D" id="3.40.47.10">
    <property type="match status" value="2"/>
</dbReference>
<dbReference type="RefSeq" id="WP_419186408.1">
    <property type="nucleotide sequence ID" value="NZ_CP036290.1"/>
</dbReference>
<sequence>MRFHDVHIAGLAHHLPEQVVRSEELETQLAPLYDRLRLRVGRLELMSGVRERRHAAPGTRPSDLAATAGRLALADAGVEPDAIGCLVHASVCRDFLEPATASVVHRALGLPATARAFDLSNACLGFVDALTVVGAMVDRGDIEYGLVVAGEDGGPLVRRTIQHLLETEGATKADLKRAFASLTIGSGAAAAVVCRSERAQAGSPRLLGGAVGADSSAVELCQGDQVDGGAPLMETDSEALLVAGCALAARTWPRLLDELGWSASDVDRVITHQVGVAHRRALLAALEIDGGIDFPTVEFLGNVGSVALPATLDLARRAGFVGTGQRVALLGIGSGLQCTMLGLET</sequence>
<dbReference type="EC" id="2.3.1.180" evidence="5"/>
<dbReference type="InterPro" id="IPR013751">
    <property type="entry name" value="ACP_syn_III_N"/>
</dbReference>
<dbReference type="Proteomes" id="UP000319342">
    <property type="component" value="Chromosome"/>
</dbReference>
<keyword evidence="2 5" id="KW-0012">Acyltransferase</keyword>
<feature type="domain" description="Beta-ketoacyl-[acyl-carrier-protein] synthase III N-terminal" evidence="4">
    <location>
        <begin position="117"/>
        <end position="198"/>
    </location>
</feature>
<protein>
    <submittedName>
        <fullName evidence="5">3-oxoacyl-[acyl-carrier-protein] synthase 3</fullName>
        <ecNumber evidence="5">2.3.1.180</ecNumber>
    </submittedName>
</protein>
<feature type="domain" description="Beta-ketoacyl-[acyl-carrier-protein] synthase III C-terminal" evidence="3">
    <location>
        <begin position="256"/>
        <end position="339"/>
    </location>
</feature>
<accession>A0A518CYL9</accession>
<dbReference type="NCBIfam" id="NF006720">
    <property type="entry name" value="PRK09258.1"/>
    <property type="match status" value="1"/>
</dbReference>
<dbReference type="CDD" id="cd00830">
    <property type="entry name" value="KAS_III"/>
    <property type="match status" value="1"/>
</dbReference>
<evidence type="ECO:0000313" key="5">
    <source>
        <dbReference type="EMBL" id="QDU84338.1"/>
    </source>
</evidence>
<dbReference type="Pfam" id="PF08541">
    <property type="entry name" value="ACP_syn_III_C"/>
    <property type="match status" value="1"/>
</dbReference>
<evidence type="ECO:0000256" key="2">
    <source>
        <dbReference type="ARBA" id="ARBA00023315"/>
    </source>
</evidence>
<dbReference type="PANTHER" id="PTHR34069">
    <property type="entry name" value="3-OXOACYL-[ACYL-CARRIER-PROTEIN] SYNTHASE 3"/>
    <property type="match status" value="1"/>
</dbReference>
<dbReference type="AlphaFoldDB" id="A0A518CYL9"/>
<organism evidence="5 6">
    <name type="scientific">Rohdeia mirabilis</name>
    <dbReference type="NCBI Taxonomy" id="2528008"/>
    <lineage>
        <taxon>Bacteria</taxon>
        <taxon>Pseudomonadati</taxon>
        <taxon>Planctomycetota</taxon>
        <taxon>Planctomycetia</taxon>
        <taxon>Planctomycetia incertae sedis</taxon>
        <taxon>Rohdeia</taxon>
    </lineage>
</organism>